<dbReference type="InterPro" id="IPR011249">
    <property type="entry name" value="Metalloenz_LuxS/M16"/>
</dbReference>
<dbReference type="Pfam" id="PF16187">
    <property type="entry name" value="Peptidase_M16_M"/>
    <property type="match status" value="1"/>
</dbReference>
<dbReference type="AlphaFoldDB" id="A0A1W7RAD0"/>
<dbReference type="GO" id="GO:0005829">
    <property type="term" value="C:cytosol"/>
    <property type="evidence" value="ECO:0007669"/>
    <property type="project" value="TreeGrafter"/>
</dbReference>
<evidence type="ECO:0000256" key="3">
    <source>
        <dbReference type="ARBA" id="ARBA00022723"/>
    </source>
</evidence>
<dbReference type="Pfam" id="PF00675">
    <property type="entry name" value="Peptidase_M16"/>
    <property type="match status" value="1"/>
</dbReference>
<dbReference type="EC" id="3.4.24.56" evidence="8"/>
<dbReference type="InterPro" id="IPR050626">
    <property type="entry name" value="Peptidase_M16"/>
</dbReference>
<sequence length="1026" mass="116839">MCLTYLGSCAKSVGKIGRNVNVVLERCYSFKHKMAATTLPHVKVIVDNITKSEEDKRLYRGLELTNGLKALLVSDPTTDKSAAALDVNVGHMYDPLNLPGLAHFCEHMLFLGTKKYPVENEYSKFLNQHGGSSNAFTSADHTNFYFDVTPEYLQGALDRFAQFFLCPLFTESATDREVNAVNAEHEKNLQNDLWRLNQLEKCTANPKHDYSKFGTGNKSTLDTIPKSKGMNVREELLKFHDKWYSSNVMALAVLGTESLDELADMVVSLFSGAQNKSVTVPRWDEHPFSPEQLKTQGYVVPVKDIRNLNITFPIPDLQPHYRANPSHYLGHLIGHEGPGSLLSELKARGWVNTLVGGYKSGAKGFAFFIVNVDLTEDGIEHTDDIVTLLFQYLNMLKKEGPQEWVFKECQDLAAMTFRFKDRERPQTYTYSLAGMLHDYPMEEVLCGSYLMHDYRPDLIEDLLNRLTPDKIRVAIIGKKFEECCDCEEQWYGTKYKLEPISESVLSKWSSAGSHNNLCLPTKNEFIPTNFQLATHEQEYSNLPVMIKNSEMSRVWFKQDNEFNLPKAILSFEFESPLAYLDPHHCNMTFLFVQLFRDALNEYTYAAELAGLSYNLNNTKYGMLLTVKGYNDKQHVLLGKIMDKLTSFNIDPKRFEILKESYIRGLKNFQAEQPHQHAVYYTCLLLAERIWSNDELLDVAEELTVEKVQSVIPQLLSRMHVEALIHGNLTKQKALNLVSIVESKLEETMKWRPLLPSQLIRDREHQLKEGSHFLLEKTNNVHRSSAVETYYQCGLQETKCNVLVELFCQIITEHCFNILRTQEQLGYIVCSGVRRASGVQGVHVIVQSDKSPAYVDSRIEAFFVFIDKYLDEMSLEEFESHKLTLAARRLEKPKKLVQLSAKYWNEITSRQYNFDRDNIEVSCLHTLSKDDVCSFFKELIAGDATSRKKLSVHITSSVLEAQNNSCDNGESNVVIDGLSPVPRHIQPPIKIENITEFKSSLGLYPLVKPCIDIAPIVAGTSAAKSKL</sequence>
<dbReference type="EMBL" id="GFAH01000295">
    <property type="protein sequence ID" value="JAV48094.1"/>
    <property type="molecule type" value="Transcribed_RNA"/>
</dbReference>
<keyword evidence="5" id="KW-0862">Zinc</keyword>
<dbReference type="Pfam" id="PF05193">
    <property type="entry name" value="Peptidase_M16_C"/>
    <property type="match status" value="1"/>
</dbReference>
<dbReference type="Pfam" id="PF22456">
    <property type="entry name" value="PqqF-like_C_4"/>
    <property type="match status" value="1"/>
</dbReference>
<dbReference type="FunFam" id="3.30.830.10:FF:000003">
    <property type="entry name" value="Insulin-degrading enzyme"/>
    <property type="match status" value="1"/>
</dbReference>
<dbReference type="GO" id="GO:0004222">
    <property type="term" value="F:metalloendopeptidase activity"/>
    <property type="evidence" value="ECO:0007669"/>
    <property type="project" value="UniProtKB-EC"/>
</dbReference>
<evidence type="ECO:0000256" key="9">
    <source>
        <dbReference type="ARBA" id="ARBA00070422"/>
    </source>
</evidence>
<feature type="domain" description="Peptidase M16 C-terminal" evidence="14">
    <location>
        <begin position="233"/>
        <end position="410"/>
    </location>
</feature>
<dbReference type="SUPFAM" id="SSF63411">
    <property type="entry name" value="LuxS/MPP-like metallohydrolase"/>
    <property type="match status" value="4"/>
</dbReference>
<evidence type="ECO:0000256" key="8">
    <source>
        <dbReference type="ARBA" id="ARBA00066874"/>
    </source>
</evidence>
<proteinExistence type="inferred from homology"/>
<dbReference type="InterPro" id="IPR007863">
    <property type="entry name" value="Peptidase_M16_C"/>
</dbReference>
<evidence type="ECO:0000256" key="12">
    <source>
        <dbReference type="RuleBase" id="RU004447"/>
    </source>
</evidence>
<dbReference type="GO" id="GO:0051603">
    <property type="term" value="P:proteolysis involved in protein catabolic process"/>
    <property type="evidence" value="ECO:0007669"/>
    <property type="project" value="TreeGrafter"/>
</dbReference>
<feature type="domain" description="Coenzyme PQQ synthesis protein F-like C-terminal lobe" evidence="16">
    <location>
        <begin position="805"/>
        <end position="903"/>
    </location>
</feature>
<evidence type="ECO:0000259" key="13">
    <source>
        <dbReference type="Pfam" id="PF00675"/>
    </source>
</evidence>
<dbReference type="PROSITE" id="PS00143">
    <property type="entry name" value="INSULINASE"/>
    <property type="match status" value="1"/>
</dbReference>
<keyword evidence="2" id="KW-0645">Protease</keyword>
<dbReference type="FunFam" id="3.30.830.10:FF:000004">
    <property type="entry name" value="Putative insulin-degrading enzyme"/>
    <property type="match status" value="1"/>
</dbReference>
<keyword evidence="3" id="KW-0479">Metal-binding</keyword>
<keyword evidence="4" id="KW-0378">Hydrolase</keyword>
<evidence type="ECO:0000259" key="16">
    <source>
        <dbReference type="Pfam" id="PF22456"/>
    </source>
</evidence>
<dbReference type="GO" id="GO:0043171">
    <property type="term" value="P:peptide catabolic process"/>
    <property type="evidence" value="ECO:0007669"/>
    <property type="project" value="TreeGrafter"/>
</dbReference>
<evidence type="ECO:0000256" key="5">
    <source>
        <dbReference type="ARBA" id="ARBA00022833"/>
    </source>
</evidence>
<accession>A0A1W7RAD0</accession>
<name>A0A1W7RAD0_9SCOR</name>
<organism evidence="17">
    <name type="scientific">Hadrurus spadix</name>
    <dbReference type="NCBI Taxonomy" id="141984"/>
    <lineage>
        <taxon>Eukaryota</taxon>
        <taxon>Metazoa</taxon>
        <taxon>Ecdysozoa</taxon>
        <taxon>Arthropoda</taxon>
        <taxon>Chelicerata</taxon>
        <taxon>Arachnida</taxon>
        <taxon>Scorpiones</taxon>
        <taxon>Iurida</taxon>
        <taxon>Iuroidea</taxon>
        <taxon>Hadrurus</taxon>
    </lineage>
</organism>
<evidence type="ECO:0000256" key="6">
    <source>
        <dbReference type="ARBA" id="ARBA00023049"/>
    </source>
</evidence>
<feature type="domain" description="Peptidase M16 middle/third" evidence="15">
    <location>
        <begin position="417"/>
        <end position="697"/>
    </location>
</feature>
<dbReference type="PANTHER" id="PTHR43690">
    <property type="entry name" value="NARDILYSIN"/>
    <property type="match status" value="1"/>
</dbReference>
<dbReference type="GO" id="GO:0046872">
    <property type="term" value="F:metal ion binding"/>
    <property type="evidence" value="ECO:0007669"/>
    <property type="project" value="UniProtKB-KW"/>
</dbReference>
<evidence type="ECO:0000313" key="17">
    <source>
        <dbReference type="EMBL" id="JAV48094.1"/>
    </source>
</evidence>
<evidence type="ECO:0000259" key="15">
    <source>
        <dbReference type="Pfam" id="PF16187"/>
    </source>
</evidence>
<evidence type="ECO:0000256" key="1">
    <source>
        <dbReference type="ARBA" id="ARBA00007261"/>
    </source>
</evidence>
<evidence type="ECO:0000256" key="10">
    <source>
        <dbReference type="ARBA" id="ARBA00074992"/>
    </source>
</evidence>
<dbReference type="InterPro" id="IPR054734">
    <property type="entry name" value="PqqF-like_C_4"/>
</dbReference>
<dbReference type="FunFam" id="3.30.830.10:FF:000005">
    <property type="entry name" value="nardilysin isoform X1"/>
    <property type="match status" value="1"/>
</dbReference>
<evidence type="ECO:0000256" key="11">
    <source>
        <dbReference type="ARBA" id="ARBA00080349"/>
    </source>
</evidence>
<reference evidence="17" key="1">
    <citation type="submission" date="2016-11" db="EMBL/GenBank/DDBJ databases">
        <title>Venom-gland transcriptomics and venom proteomics of the black-back scorpion (Hadrurus spadix) reveal detectability challenges and an unexplored realm of animal toxin diversity.</title>
        <authorList>
            <person name="Rokyta D.R."/>
            <person name="Ward M.J."/>
        </authorList>
    </citation>
    <scope>NUCLEOTIDE SEQUENCE</scope>
    <source>
        <tissue evidence="17">Venom gland</tissue>
    </source>
</reference>
<dbReference type="Gene3D" id="3.30.830.10">
    <property type="entry name" value="Metalloenzyme, LuxS/M16 peptidase-like"/>
    <property type="match status" value="4"/>
</dbReference>
<dbReference type="InterPro" id="IPR032632">
    <property type="entry name" value="Peptidase_M16_M"/>
</dbReference>
<dbReference type="GO" id="GO:0005739">
    <property type="term" value="C:mitochondrion"/>
    <property type="evidence" value="ECO:0007669"/>
    <property type="project" value="TreeGrafter"/>
</dbReference>
<protein>
    <recommendedName>
        <fullName evidence="9">Insulin-degrading enzyme</fullName>
        <ecNumber evidence="8">3.4.24.56</ecNumber>
    </recommendedName>
    <alternativeName>
        <fullName evidence="11">Insulin protease</fullName>
    </alternativeName>
    <alternativeName>
        <fullName evidence="10">Insulysin</fullName>
    </alternativeName>
</protein>
<dbReference type="InterPro" id="IPR001431">
    <property type="entry name" value="Pept_M16_Zn_BS"/>
</dbReference>
<evidence type="ECO:0000256" key="7">
    <source>
        <dbReference type="ARBA" id="ARBA00052248"/>
    </source>
</evidence>
<comment type="similarity">
    <text evidence="1 12">Belongs to the peptidase M16 family.</text>
</comment>
<evidence type="ECO:0000256" key="4">
    <source>
        <dbReference type="ARBA" id="ARBA00022801"/>
    </source>
</evidence>
<evidence type="ECO:0000256" key="2">
    <source>
        <dbReference type="ARBA" id="ARBA00022670"/>
    </source>
</evidence>
<dbReference type="InterPro" id="IPR011765">
    <property type="entry name" value="Pept_M16_N"/>
</dbReference>
<feature type="domain" description="Peptidase M16 N-terminal" evidence="13">
    <location>
        <begin position="70"/>
        <end position="207"/>
    </location>
</feature>
<evidence type="ECO:0000259" key="14">
    <source>
        <dbReference type="Pfam" id="PF05193"/>
    </source>
</evidence>
<comment type="catalytic activity">
    <reaction evidence="7">
        <text>Degradation of insulin, glucagon and other polypeptides. No action on proteins.</text>
        <dbReference type="EC" id="3.4.24.56"/>
    </reaction>
</comment>
<keyword evidence="6" id="KW-0482">Metalloprotease</keyword>
<dbReference type="PANTHER" id="PTHR43690:SF18">
    <property type="entry name" value="INSULIN-DEGRADING ENZYME-RELATED"/>
    <property type="match status" value="1"/>
</dbReference>